<feature type="chain" id="PRO_5012360424" description="deuterolysin" evidence="14">
    <location>
        <begin position="19"/>
        <end position="398"/>
    </location>
</feature>
<dbReference type="GO" id="GO:0004222">
    <property type="term" value="F:metalloendopeptidase activity"/>
    <property type="evidence" value="ECO:0007669"/>
    <property type="project" value="InterPro"/>
</dbReference>
<sequence length="398" mass="45584">MFTIKLCSYILIARLASALTPEELETKPPMTEPAIYEPLRVRLTQTMDTVMQVVIDNQVNSTFKIFKTGTILDDKNPVQRLSVQDIAGKAVPFQGISSPVYTANLSEFEFRTIRPKETIVLRINFAEIYDLSAGGLYDIFANGTLLTVNKVSNDIIGIITYRSNRVRSIVDGAKASLVHQYYRAQRLMIADNCNAQQIRVIKKSLDNCVAIARAGEWGAKTDPYAGYMNYFFHSNTSQMRRFVADVFQRLRHECSVPTDGLIMLSCGGKIRKDFGNKRIYTYEPNFWKKEARNKKCDYNDQAIDTARMLIRHEKIGATSHIECGRDLETGTLYPSTFRDLETPSARQNTDNFIFFAEVVGDRCFIWEGFFVDRGESYTNQKRENRVAQRTVDYYKEII</sequence>
<evidence type="ECO:0000313" key="16">
    <source>
        <dbReference type="Proteomes" id="UP000037136"/>
    </source>
</evidence>
<evidence type="ECO:0000256" key="12">
    <source>
        <dbReference type="PIRSR" id="PIRSR601384-1"/>
    </source>
</evidence>
<dbReference type="GO" id="GO:0046872">
    <property type="term" value="F:metal ion binding"/>
    <property type="evidence" value="ECO:0007669"/>
    <property type="project" value="UniProtKB-KW"/>
</dbReference>
<keyword evidence="11" id="KW-0865">Zymogen</keyword>
<comment type="similarity">
    <text evidence="2">Belongs to the peptidase M35 family.</text>
</comment>
<dbReference type="EC" id="3.4.24.39" evidence="3"/>
<dbReference type="InterPro" id="IPR001384">
    <property type="entry name" value="Peptidase_M35"/>
</dbReference>
<name>A0A2A9PLS3_OPHUN</name>
<dbReference type="Proteomes" id="UP000037136">
    <property type="component" value="Unassembled WGS sequence"/>
</dbReference>
<dbReference type="InterPro" id="IPR024079">
    <property type="entry name" value="MetalloPept_cat_dom_sf"/>
</dbReference>
<gene>
    <name evidence="15" type="ORF">XA68_16073</name>
</gene>
<evidence type="ECO:0000256" key="6">
    <source>
        <dbReference type="ARBA" id="ARBA00022723"/>
    </source>
</evidence>
<proteinExistence type="inferred from homology"/>
<evidence type="ECO:0000256" key="10">
    <source>
        <dbReference type="ARBA" id="ARBA00023049"/>
    </source>
</evidence>
<dbReference type="PANTHER" id="PTHR37016:SF3">
    <property type="entry name" value="NEUTRAL PROTEASE 2-RELATED"/>
    <property type="match status" value="1"/>
</dbReference>
<dbReference type="STRING" id="268505.A0A2A9PLS3"/>
<evidence type="ECO:0000256" key="7">
    <source>
        <dbReference type="ARBA" id="ARBA00022729"/>
    </source>
</evidence>
<dbReference type="GO" id="GO:0006508">
    <property type="term" value="P:proteolysis"/>
    <property type="evidence" value="ECO:0007669"/>
    <property type="project" value="UniProtKB-KW"/>
</dbReference>
<keyword evidence="16" id="KW-1185">Reference proteome</keyword>
<dbReference type="InterPro" id="IPR050414">
    <property type="entry name" value="Fungal_M35_metalloproteases"/>
</dbReference>
<comment type="caution">
    <text evidence="15">The sequence shown here is derived from an EMBL/GenBank/DDBJ whole genome shotgun (WGS) entry which is preliminary data.</text>
</comment>
<evidence type="ECO:0000256" key="9">
    <source>
        <dbReference type="ARBA" id="ARBA00022833"/>
    </source>
</evidence>
<dbReference type="AlphaFoldDB" id="A0A2A9PLS3"/>
<evidence type="ECO:0000256" key="8">
    <source>
        <dbReference type="ARBA" id="ARBA00022801"/>
    </source>
</evidence>
<feature type="active site" evidence="12">
    <location>
        <position position="313"/>
    </location>
</feature>
<keyword evidence="7 14" id="KW-0732">Signal</keyword>
<dbReference type="Pfam" id="PF02102">
    <property type="entry name" value="Peptidase_M35"/>
    <property type="match status" value="1"/>
</dbReference>
<keyword evidence="9 13" id="KW-0862">Zinc</keyword>
<feature type="binding site" evidence="13">
    <location>
        <position position="326"/>
    </location>
    <ligand>
        <name>Zn(2+)</name>
        <dbReference type="ChEBI" id="CHEBI:29105"/>
        <note>catalytic</note>
    </ligand>
</feature>
<evidence type="ECO:0000313" key="15">
    <source>
        <dbReference type="EMBL" id="PFH61842.1"/>
    </source>
</evidence>
<evidence type="ECO:0000256" key="2">
    <source>
        <dbReference type="ARBA" id="ARBA00010279"/>
    </source>
</evidence>
<reference evidence="15 16" key="2">
    <citation type="journal article" date="2017" name="Sci. Rep.">
        <title>Ant-infecting Ophiocordyceps genomes reveal a high diversity of potential behavioral manipulation genes and a possible major role for enterotoxins.</title>
        <authorList>
            <person name="de Bekker C."/>
            <person name="Ohm R.A."/>
            <person name="Evans H.C."/>
            <person name="Brachmann A."/>
            <person name="Hughes D.P."/>
        </authorList>
    </citation>
    <scope>NUCLEOTIDE SEQUENCE [LARGE SCALE GENOMIC DNA]</scope>
    <source>
        <strain evidence="15 16">SC16a</strain>
    </source>
</reference>
<protein>
    <recommendedName>
        <fullName evidence="3">deuterolysin</fullName>
        <ecNumber evidence="3">3.4.24.39</ecNumber>
    </recommendedName>
</protein>
<evidence type="ECO:0000256" key="5">
    <source>
        <dbReference type="ARBA" id="ARBA00022685"/>
    </source>
</evidence>
<dbReference type="EMBL" id="LAZP02000052">
    <property type="protein sequence ID" value="PFH61842.1"/>
    <property type="molecule type" value="Genomic_DNA"/>
</dbReference>
<feature type="binding site" evidence="13">
    <location>
        <position position="312"/>
    </location>
    <ligand>
        <name>Zn(2+)</name>
        <dbReference type="ChEBI" id="CHEBI:29105"/>
        <note>catalytic</note>
    </ligand>
</feature>
<keyword evidence="10" id="KW-0482">Metalloprotease</keyword>
<keyword evidence="4" id="KW-0645">Protease</keyword>
<dbReference type="Gene3D" id="3.40.390.10">
    <property type="entry name" value="Collagenase (Catalytic Domain)"/>
    <property type="match status" value="1"/>
</dbReference>
<dbReference type="Gene3D" id="2.60.40.2970">
    <property type="match status" value="1"/>
</dbReference>
<dbReference type="SUPFAM" id="SSF55486">
    <property type="entry name" value="Metalloproteases ('zincins'), catalytic domain"/>
    <property type="match status" value="1"/>
</dbReference>
<reference evidence="15 16" key="1">
    <citation type="journal article" date="2015" name="BMC Genomics">
        <title>Gene expression during zombie ant biting behavior reflects the complexity underlying fungal parasitic behavioral manipulation.</title>
        <authorList>
            <person name="de Bekker C."/>
            <person name="Ohm R.A."/>
            <person name="Loreto R.G."/>
            <person name="Sebastian A."/>
            <person name="Albert I."/>
            <person name="Merrow M."/>
            <person name="Brachmann A."/>
            <person name="Hughes D.P."/>
        </authorList>
    </citation>
    <scope>NUCLEOTIDE SEQUENCE [LARGE SCALE GENOMIC DNA]</scope>
    <source>
        <strain evidence="15 16">SC16a</strain>
    </source>
</reference>
<evidence type="ECO:0000256" key="14">
    <source>
        <dbReference type="SAM" id="SignalP"/>
    </source>
</evidence>
<comment type="cofactor">
    <cofactor evidence="13">
        <name>Zn(2+)</name>
        <dbReference type="ChEBI" id="CHEBI:29105"/>
    </cofactor>
    <text evidence="13">Binds 1 zinc ion per subunit.</text>
</comment>
<dbReference type="OrthoDB" id="412874at2759"/>
<keyword evidence="5" id="KW-0165">Cleavage on pair of basic residues</keyword>
<evidence type="ECO:0000256" key="4">
    <source>
        <dbReference type="ARBA" id="ARBA00022670"/>
    </source>
</evidence>
<feature type="signal peptide" evidence="14">
    <location>
        <begin position="1"/>
        <end position="18"/>
    </location>
</feature>
<accession>A0A2A9PLS3</accession>
<comment type="catalytic activity">
    <reaction evidence="1">
        <text>Preferential cleavage of bonds with hydrophobic residues in P1'. Also 3-Asn-|-Gln-4 and 8-Gly-|-Ser-9 bonds in insulin B chain.</text>
        <dbReference type="EC" id="3.4.24.39"/>
    </reaction>
</comment>
<evidence type="ECO:0000256" key="1">
    <source>
        <dbReference type="ARBA" id="ARBA00001187"/>
    </source>
</evidence>
<keyword evidence="8" id="KW-0378">Hydrolase</keyword>
<keyword evidence="6 13" id="KW-0479">Metal-binding</keyword>
<organism evidence="15 16">
    <name type="scientific">Ophiocordyceps unilateralis</name>
    <name type="common">Zombie-ant fungus</name>
    <name type="synonym">Torrubia unilateralis</name>
    <dbReference type="NCBI Taxonomy" id="268505"/>
    <lineage>
        <taxon>Eukaryota</taxon>
        <taxon>Fungi</taxon>
        <taxon>Dikarya</taxon>
        <taxon>Ascomycota</taxon>
        <taxon>Pezizomycotina</taxon>
        <taxon>Sordariomycetes</taxon>
        <taxon>Hypocreomycetidae</taxon>
        <taxon>Hypocreales</taxon>
        <taxon>Ophiocordycipitaceae</taxon>
        <taxon>Ophiocordyceps</taxon>
    </lineage>
</organism>
<evidence type="ECO:0000256" key="3">
    <source>
        <dbReference type="ARBA" id="ARBA00012431"/>
    </source>
</evidence>
<dbReference type="PANTHER" id="PTHR37016">
    <property type="match status" value="1"/>
</dbReference>
<evidence type="ECO:0000256" key="11">
    <source>
        <dbReference type="ARBA" id="ARBA00023145"/>
    </source>
</evidence>
<evidence type="ECO:0000256" key="13">
    <source>
        <dbReference type="PIRSR" id="PIRSR601384-2"/>
    </source>
</evidence>